<dbReference type="Gene3D" id="3.40.190.170">
    <property type="entry name" value="Bacterial extracellular solute-binding protein, family 7"/>
    <property type="match status" value="1"/>
</dbReference>
<dbReference type="CDD" id="cd13674">
    <property type="entry name" value="PBP2_TRAP_SBP_like_1"/>
    <property type="match status" value="1"/>
</dbReference>
<dbReference type="NCBIfam" id="TIGR00787">
    <property type="entry name" value="dctP"/>
    <property type="match status" value="1"/>
</dbReference>
<dbReference type="GO" id="GO:0055085">
    <property type="term" value="P:transmembrane transport"/>
    <property type="evidence" value="ECO:0007669"/>
    <property type="project" value="InterPro"/>
</dbReference>
<dbReference type="PIRSF" id="PIRSF006470">
    <property type="entry name" value="DctB"/>
    <property type="match status" value="1"/>
</dbReference>
<gene>
    <name evidence="4" type="ORF">FXF49_06110</name>
</gene>
<dbReference type="PANTHER" id="PTHR33376">
    <property type="match status" value="1"/>
</dbReference>
<dbReference type="AlphaFoldDB" id="A0A5D0MPM0"/>
<proteinExistence type="inferred from homology"/>
<sequence>MSEGIDVIKKGGLVFFVVFLLVLPFTAHTENFTIRFSHVVSKNSPKGRAISYFKNTLEKRTKGRIKVKVYPAGILLDDVAAVGAVKNNIIQMASPAFSKLGLYIRDFQVFDIPYLFKNKNEIHNAYSGKIGNILKEKSLSSGFRLLSFWDNGFKVITNNSHPISSPEDMKNLIFRTMGSEVLALQFQLCGAIAYSYPFSNVYELLKEGVVDGQENTFNNIYSQKIHEVQRYMTISDHGYLGYAVIVSSKFWEKLPVSDRKLIKDVLRQTTDLEYTLAAKQNFNDYYRIKNDTSAKIKIKELDVEEKNRWKKYFKDHYDEFSQIVSDDIFSEALKLN</sequence>
<evidence type="ECO:0000256" key="1">
    <source>
        <dbReference type="ARBA" id="ARBA00009023"/>
    </source>
</evidence>
<comment type="similarity">
    <text evidence="1">Belongs to the bacterial solute-binding protein 7 family.</text>
</comment>
<evidence type="ECO:0000256" key="3">
    <source>
        <dbReference type="ARBA" id="ARBA00022729"/>
    </source>
</evidence>
<organism evidence="4 5">
    <name type="scientific">Flexistipes sinusarabici</name>
    <dbReference type="NCBI Taxonomy" id="2352"/>
    <lineage>
        <taxon>Bacteria</taxon>
        <taxon>Pseudomonadati</taxon>
        <taxon>Deferribacterota</taxon>
        <taxon>Deferribacteres</taxon>
        <taxon>Deferribacterales</taxon>
        <taxon>Flexistipitaceae</taxon>
        <taxon>Flexistipes</taxon>
    </lineage>
</organism>
<keyword evidence="3" id="KW-0732">Signal</keyword>
<comment type="caution">
    <text evidence="4">The sequence shown here is derived from an EMBL/GenBank/DDBJ whole genome shotgun (WGS) entry which is preliminary data.</text>
</comment>
<dbReference type="InterPro" id="IPR018389">
    <property type="entry name" value="DctP_fam"/>
</dbReference>
<evidence type="ECO:0000256" key="2">
    <source>
        <dbReference type="ARBA" id="ARBA00022448"/>
    </source>
</evidence>
<reference evidence="4 5" key="1">
    <citation type="submission" date="2019-08" db="EMBL/GenBank/DDBJ databases">
        <title>Genomic characterization of a novel candidate phylum (ARYD3) from a high temperature, high salinity tertiary oil reservoir in north central Oklahoma, USA.</title>
        <authorList>
            <person name="Youssef N.H."/>
            <person name="Yadav A."/>
            <person name="Elshahed M.S."/>
        </authorList>
    </citation>
    <scope>NUCLEOTIDE SEQUENCE [LARGE SCALE GENOMIC DNA]</scope>
    <source>
        <strain evidence="4">ARYD1</strain>
    </source>
</reference>
<dbReference type="InterPro" id="IPR004682">
    <property type="entry name" value="TRAP_DctP"/>
</dbReference>
<evidence type="ECO:0000313" key="5">
    <source>
        <dbReference type="Proteomes" id="UP000323337"/>
    </source>
</evidence>
<dbReference type="GO" id="GO:0030288">
    <property type="term" value="C:outer membrane-bounded periplasmic space"/>
    <property type="evidence" value="ECO:0007669"/>
    <property type="project" value="InterPro"/>
</dbReference>
<keyword evidence="2" id="KW-0813">Transport</keyword>
<dbReference type="Proteomes" id="UP000323337">
    <property type="component" value="Unassembled WGS sequence"/>
</dbReference>
<accession>A0A5D0MPM0</accession>
<evidence type="ECO:0000313" key="4">
    <source>
        <dbReference type="EMBL" id="TYB33481.1"/>
    </source>
</evidence>
<protein>
    <submittedName>
        <fullName evidence="4">TRAP transporter substrate-binding protein</fullName>
    </submittedName>
</protein>
<dbReference type="PANTHER" id="PTHR33376:SF7">
    <property type="entry name" value="C4-DICARBOXYLATE-BINDING PROTEIN DCTB"/>
    <property type="match status" value="1"/>
</dbReference>
<dbReference type="NCBIfam" id="NF037995">
    <property type="entry name" value="TRAP_S1"/>
    <property type="match status" value="1"/>
</dbReference>
<dbReference type="InterPro" id="IPR038404">
    <property type="entry name" value="TRAP_DctP_sf"/>
</dbReference>
<dbReference type="EMBL" id="VSIV01000140">
    <property type="protein sequence ID" value="TYB33481.1"/>
    <property type="molecule type" value="Genomic_DNA"/>
</dbReference>
<dbReference type="Pfam" id="PF03480">
    <property type="entry name" value="DctP"/>
    <property type="match status" value="1"/>
</dbReference>
<name>A0A5D0MPM0_FLESI</name>